<evidence type="ECO:0000313" key="3">
    <source>
        <dbReference type="EMBL" id="KGN36379.1"/>
    </source>
</evidence>
<proteinExistence type="predicted"/>
<feature type="transmembrane region" description="Helical" evidence="2">
    <location>
        <begin position="347"/>
        <end position="365"/>
    </location>
</feature>
<reference evidence="3 4" key="1">
    <citation type="submission" date="2013-08" db="EMBL/GenBank/DDBJ databases">
        <title>The genome sequence of Knoellia subterranea.</title>
        <authorList>
            <person name="Zhu W."/>
            <person name="Wang G."/>
        </authorList>
    </citation>
    <scope>NUCLEOTIDE SEQUENCE [LARGE SCALE GENOMIC DNA]</scope>
    <source>
        <strain evidence="3 4">KCTC 19937</strain>
    </source>
</reference>
<name>A0A0A0JHZ9_9MICO</name>
<feature type="transmembrane region" description="Helical" evidence="2">
    <location>
        <begin position="74"/>
        <end position="101"/>
    </location>
</feature>
<feature type="transmembrane region" description="Helical" evidence="2">
    <location>
        <begin position="137"/>
        <end position="157"/>
    </location>
</feature>
<feature type="compositionally biased region" description="Acidic residues" evidence="1">
    <location>
        <begin position="1"/>
        <end position="12"/>
    </location>
</feature>
<sequence length="410" mass="41859">MRPSEDTEGEGDDAPRAGGPAWLSDSARDVVIGLVTGLISLLVVLVPTVLGWMLDPRPGGSFGDPLGAAAAFWLLLHGAHLGAGATSVAFVPLMLGALVVWGAARGASRALETADVDDDFVADLLPRSVVGISGRWWLGYAVALVLASLLTLVGSLPLRWPTLVVPILVVPVLALAIAIRRLAREGHVLGPRLEAVVTPEAARRAWGPALRGLGLVLGLGAVGVAVAVVLSWHSVSSLHAEVGAGFLGGVLLAGAQLASLPNLALWVVSVFAGPGFSVVDGAHTSLSGTESGLMPLVPVFGAVPEPGTYPWAAWLFVLVPVLVGGYIGRRSLASVARLSSLRTKASVALMACAFVAVGLAILDGLGGGSLGAYRLADIGAPALRMALTLGLELAAGALAVVAWDAWRLRR</sequence>
<protein>
    <submittedName>
        <fullName evidence="3">Uncharacterized protein</fullName>
    </submittedName>
</protein>
<dbReference type="InterPro" id="IPR045931">
    <property type="entry name" value="DUF6350"/>
</dbReference>
<evidence type="ECO:0000313" key="4">
    <source>
        <dbReference type="Proteomes" id="UP000030011"/>
    </source>
</evidence>
<keyword evidence="2" id="KW-0472">Membrane</keyword>
<feature type="region of interest" description="Disordered" evidence="1">
    <location>
        <begin position="1"/>
        <end position="20"/>
    </location>
</feature>
<dbReference type="Proteomes" id="UP000030011">
    <property type="component" value="Unassembled WGS sequence"/>
</dbReference>
<accession>A0A0A0JHZ9</accession>
<dbReference type="AlphaFoldDB" id="A0A0A0JHZ9"/>
<keyword evidence="2" id="KW-0812">Transmembrane</keyword>
<evidence type="ECO:0000256" key="1">
    <source>
        <dbReference type="SAM" id="MobiDB-lite"/>
    </source>
</evidence>
<organism evidence="3 4">
    <name type="scientific">Knoellia subterranea KCTC 19937</name>
    <dbReference type="NCBI Taxonomy" id="1385521"/>
    <lineage>
        <taxon>Bacteria</taxon>
        <taxon>Bacillati</taxon>
        <taxon>Actinomycetota</taxon>
        <taxon>Actinomycetes</taxon>
        <taxon>Micrococcales</taxon>
        <taxon>Intrasporangiaceae</taxon>
        <taxon>Knoellia</taxon>
    </lineage>
</organism>
<dbReference type="EMBL" id="AVPK01000011">
    <property type="protein sequence ID" value="KGN36379.1"/>
    <property type="molecule type" value="Genomic_DNA"/>
</dbReference>
<dbReference type="eggNOG" id="ENOG5033EIZ">
    <property type="taxonomic scope" value="Bacteria"/>
</dbReference>
<feature type="transmembrane region" description="Helical" evidence="2">
    <location>
        <begin position="30"/>
        <end position="54"/>
    </location>
</feature>
<comment type="caution">
    <text evidence="3">The sequence shown here is derived from an EMBL/GenBank/DDBJ whole genome shotgun (WGS) entry which is preliminary data.</text>
</comment>
<keyword evidence="2" id="KW-1133">Transmembrane helix</keyword>
<feature type="transmembrane region" description="Helical" evidence="2">
    <location>
        <begin position="308"/>
        <end position="327"/>
    </location>
</feature>
<keyword evidence="4" id="KW-1185">Reference proteome</keyword>
<feature type="transmembrane region" description="Helical" evidence="2">
    <location>
        <begin position="385"/>
        <end position="406"/>
    </location>
</feature>
<dbReference type="STRING" id="1385521.N803_05405"/>
<evidence type="ECO:0000256" key="2">
    <source>
        <dbReference type="SAM" id="Phobius"/>
    </source>
</evidence>
<dbReference type="Pfam" id="PF19877">
    <property type="entry name" value="DUF6350"/>
    <property type="match status" value="1"/>
</dbReference>
<feature type="transmembrane region" description="Helical" evidence="2">
    <location>
        <begin position="213"/>
        <end position="232"/>
    </location>
</feature>
<feature type="transmembrane region" description="Helical" evidence="2">
    <location>
        <begin position="163"/>
        <end position="183"/>
    </location>
</feature>
<gene>
    <name evidence="3" type="ORF">N803_05405</name>
</gene>